<reference evidence="4" key="1">
    <citation type="submission" date="2021-06" db="EMBL/GenBank/DDBJ databases">
        <title>Halomicroarcula sp. F24A a new haloarchaeum isolated from saline soil.</title>
        <authorList>
            <person name="Duran-Viseras A."/>
            <person name="Sanchez-Porro C."/>
            <person name="Ventosa A."/>
        </authorList>
    </citation>
    <scope>NUCLEOTIDE SEQUENCE</scope>
    <source>
        <strain evidence="4">F24A</strain>
    </source>
</reference>
<evidence type="ECO:0000313" key="5">
    <source>
        <dbReference type="Proteomes" id="UP000783863"/>
    </source>
</evidence>
<dbReference type="Pfam" id="PF04967">
    <property type="entry name" value="HTH_10"/>
    <property type="match status" value="1"/>
</dbReference>
<dbReference type="AlphaFoldDB" id="A0A8J7YME6"/>
<protein>
    <submittedName>
        <fullName evidence="4">Helix-turn-helix domain-containing protein</fullName>
    </submittedName>
</protein>
<evidence type="ECO:0000256" key="2">
    <source>
        <dbReference type="ARBA" id="ARBA00023163"/>
    </source>
</evidence>
<dbReference type="Proteomes" id="UP000783863">
    <property type="component" value="Unassembled WGS sequence"/>
</dbReference>
<comment type="caution">
    <text evidence="4">The sequence shown here is derived from an EMBL/GenBank/DDBJ whole genome shotgun (WGS) entry which is preliminary data.</text>
</comment>
<dbReference type="EMBL" id="RKLQ01000002">
    <property type="protein sequence ID" value="MBX0304446.1"/>
    <property type="molecule type" value="Genomic_DNA"/>
</dbReference>
<dbReference type="InterPro" id="IPR007050">
    <property type="entry name" value="HTH_bacterioopsin"/>
</dbReference>
<dbReference type="PANTHER" id="PTHR34236">
    <property type="entry name" value="DIMETHYL SULFOXIDE REDUCTASE TRANSCRIPTIONAL ACTIVATOR"/>
    <property type="match status" value="1"/>
</dbReference>
<feature type="domain" description="HTH bat-type" evidence="3">
    <location>
        <begin position="153"/>
        <end position="203"/>
    </location>
</feature>
<keyword evidence="5" id="KW-1185">Reference proteome</keyword>
<gene>
    <name evidence="4" type="ORF">EGD98_12270</name>
</gene>
<accession>A0A8J7YME6</accession>
<evidence type="ECO:0000256" key="1">
    <source>
        <dbReference type="ARBA" id="ARBA00023015"/>
    </source>
</evidence>
<name>A0A8J7YME6_9EURY</name>
<sequence length="220" mass="24044">MIVTFHIETGFLREAAGRLPDGAVSIQRLHRTEGGCRAAVWVDVADRDTVDTALAADDTAGPTSHLGPEAEGHWYVVTTVDEPLDAMSRGLLTADGMLVRADLIEDEWVVQARFPDRSSLLTFREDLVADGFDVEVKQMREDEDEASTQFGVTDPQREVLLLALERGYYTVPRNASLSDLAAQLDISSQAASERLRRGTQTLVANTLAAPARPSIGSRQH</sequence>
<evidence type="ECO:0000313" key="4">
    <source>
        <dbReference type="EMBL" id="MBX0304446.1"/>
    </source>
</evidence>
<dbReference type="PANTHER" id="PTHR34236:SF1">
    <property type="entry name" value="DIMETHYL SULFOXIDE REDUCTASE TRANSCRIPTIONAL ACTIVATOR"/>
    <property type="match status" value="1"/>
</dbReference>
<organism evidence="4 5">
    <name type="scientific">Haloarcula salinisoli</name>
    <dbReference type="NCBI Taxonomy" id="2487746"/>
    <lineage>
        <taxon>Archaea</taxon>
        <taxon>Methanobacteriati</taxon>
        <taxon>Methanobacteriota</taxon>
        <taxon>Stenosarchaea group</taxon>
        <taxon>Halobacteria</taxon>
        <taxon>Halobacteriales</taxon>
        <taxon>Haloarculaceae</taxon>
        <taxon>Haloarcula</taxon>
    </lineage>
</organism>
<proteinExistence type="predicted"/>
<dbReference type="RefSeq" id="WP_220588663.1">
    <property type="nucleotide sequence ID" value="NZ_RKLQ01000002.1"/>
</dbReference>
<keyword evidence="1" id="KW-0805">Transcription regulation</keyword>
<keyword evidence="2" id="KW-0804">Transcription</keyword>
<evidence type="ECO:0000259" key="3">
    <source>
        <dbReference type="Pfam" id="PF04967"/>
    </source>
</evidence>